<dbReference type="OrthoDB" id="6381572at2759"/>
<evidence type="ECO:0000313" key="1">
    <source>
        <dbReference type="EMBL" id="CAF2973952.1"/>
    </source>
</evidence>
<proteinExistence type="predicted"/>
<protein>
    <submittedName>
        <fullName evidence="1">(salmon louse) hypothetical protein</fullName>
    </submittedName>
</protein>
<reference evidence="1" key="1">
    <citation type="submission" date="2021-02" db="EMBL/GenBank/DDBJ databases">
        <authorList>
            <person name="Bekaert M."/>
        </authorList>
    </citation>
    <scope>NUCLEOTIDE SEQUENCE</scope>
    <source>
        <strain evidence="1">IoA-00</strain>
    </source>
</reference>
<dbReference type="EMBL" id="HG994585">
    <property type="protein sequence ID" value="CAF2973952.1"/>
    <property type="molecule type" value="Genomic_DNA"/>
</dbReference>
<gene>
    <name evidence="1" type="ORF">LSAA_12077</name>
</gene>
<evidence type="ECO:0000313" key="2">
    <source>
        <dbReference type="Proteomes" id="UP000675881"/>
    </source>
</evidence>
<keyword evidence="2" id="KW-1185">Reference proteome</keyword>
<name>A0A7R8D249_LEPSM</name>
<dbReference type="AlphaFoldDB" id="A0A7R8D249"/>
<organism evidence="1 2">
    <name type="scientific">Lepeophtheirus salmonis</name>
    <name type="common">Salmon louse</name>
    <name type="synonym">Caligus salmonis</name>
    <dbReference type="NCBI Taxonomy" id="72036"/>
    <lineage>
        <taxon>Eukaryota</taxon>
        <taxon>Metazoa</taxon>
        <taxon>Ecdysozoa</taxon>
        <taxon>Arthropoda</taxon>
        <taxon>Crustacea</taxon>
        <taxon>Multicrustacea</taxon>
        <taxon>Hexanauplia</taxon>
        <taxon>Copepoda</taxon>
        <taxon>Siphonostomatoida</taxon>
        <taxon>Caligidae</taxon>
        <taxon>Lepeophtheirus</taxon>
    </lineage>
</organism>
<sequence length="108" mass="12267">MASATPLCLFTVKMNAQKFKSRHQTAVNLNYMYVNDLATGTSDIIGAKQMVDQLKINSYRQCQLQKWCSYIPEVISHIPNELFNNKDIILLLDGTNAPGIQRKILFDC</sequence>
<accession>A0A7R8D249</accession>
<dbReference type="Proteomes" id="UP000675881">
    <property type="component" value="Chromosome 6"/>
</dbReference>